<dbReference type="EMBL" id="SPQB01000051">
    <property type="protein sequence ID" value="TFU30924.1"/>
    <property type="molecule type" value="Genomic_DNA"/>
</dbReference>
<comment type="caution">
    <text evidence="2">The sequence shown here is derived from an EMBL/GenBank/DDBJ whole genome shotgun (WGS) entry which is preliminary data.</text>
</comment>
<dbReference type="GO" id="GO:0016020">
    <property type="term" value="C:membrane"/>
    <property type="evidence" value="ECO:0007669"/>
    <property type="project" value="InterPro"/>
</dbReference>
<dbReference type="AlphaFoldDB" id="A0A4Y9FNY3"/>
<evidence type="ECO:0008006" key="4">
    <source>
        <dbReference type="Google" id="ProtNLM"/>
    </source>
</evidence>
<dbReference type="GO" id="GO:0008146">
    <property type="term" value="F:sulfotransferase activity"/>
    <property type="evidence" value="ECO:0007669"/>
    <property type="project" value="InterPro"/>
</dbReference>
<proteinExistence type="predicted"/>
<name>A0A4Y9FNY3_9MICO</name>
<dbReference type="SUPFAM" id="SSF52540">
    <property type="entry name" value="P-loop containing nucleoside triphosphate hydrolases"/>
    <property type="match status" value="1"/>
</dbReference>
<reference evidence="2 3" key="1">
    <citation type="submission" date="2019-03" db="EMBL/GenBank/DDBJ databases">
        <title>Diversity of the mouse oral microbiome.</title>
        <authorList>
            <person name="Joseph S."/>
            <person name="Aduse-Opoku J."/>
            <person name="Curtis M."/>
            <person name="Wade W."/>
            <person name="Hashim A."/>
        </authorList>
    </citation>
    <scope>NUCLEOTIDE SEQUENCE [LARGE SCALE GENOMIC DNA]</scope>
    <source>
        <strain evidence="2 3">P1012</strain>
    </source>
</reference>
<dbReference type="Pfam" id="PF03567">
    <property type="entry name" value="Sulfotransfer_2"/>
    <property type="match status" value="1"/>
</dbReference>
<dbReference type="InterPro" id="IPR005331">
    <property type="entry name" value="Sulfotransferase"/>
</dbReference>
<gene>
    <name evidence="2" type="ORF">E4U02_14000</name>
</gene>
<feature type="region of interest" description="Disordered" evidence="1">
    <location>
        <begin position="1"/>
        <end position="30"/>
    </location>
</feature>
<dbReference type="InterPro" id="IPR027417">
    <property type="entry name" value="P-loop_NTPase"/>
</dbReference>
<protein>
    <recommendedName>
        <fullName evidence="4">Sulfotransferase family protein</fullName>
    </recommendedName>
</protein>
<dbReference type="OrthoDB" id="5734415at2"/>
<feature type="compositionally biased region" description="Polar residues" evidence="1">
    <location>
        <begin position="1"/>
        <end position="17"/>
    </location>
</feature>
<evidence type="ECO:0000313" key="3">
    <source>
        <dbReference type="Proteomes" id="UP000298358"/>
    </source>
</evidence>
<accession>A0A4Y9FNY3</accession>
<sequence>MTTHSRSPQEPASTATEAETPIEQASADPTRRPPAILHYHLFKNAGTSLDAMFQQYFGDRWTTREFPSSADENRRQVQSWLSADTADCYSTHTGFLPPPELSDREVFPIVFLRHPLDRIASAYSFERRQRDSGFGSTLARNTTLRGYIDVRLSIPTDRQCRDFHANRLAHLYPQSRESELERATRALEDLPFVGVVEQFDASLARLESLLRERGYDDIQLEPVRRNISAERSDSLEDRLAALREDVGEEFYERLLEANRGDIELHRIATDQLANITTAADSE</sequence>
<dbReference type="Proteomes" id="UP000298358">
    <property type="component" value="Unassembled WGS sequence"/>
</dbReference>
<evidence type="ECO:0000313" key="2">
    <source>
        <dbReference type="EMBL" id="TFU30924.1"/>
    </source>
</evidence>
<dbReference type="Gene3D" id="3.40.50.300">
    <property type="entry name" value="P-loop containing nucleotide triphosphate hydrolases"/>
    <property type="match status" value="1"/>
</dbReference>
<evidence type="ECO:0000256" key="1">
    <source>
        <dbReference type="SAM" id="MobiDB-lite"/>
    </source>
</evidence>
<organism evidence="2 3">
    <name type="scientific">Microbacterium paludicola</name>
    <dbReference type="NCBI Taxonomy" id="300019"/>
    <lineage>
        <taxon>Bacteria</taxon>
        <taxon>Bacillati</taxon>
        <taxon>Actinomycetota</taxon>
        <taxon>Actinomycetes</taxon>
        <taxon>Micrococcales</taxon>
        <taxon>Microbacteriaceae</taxon>
        <taxon>Microbacterium</taxon>
    </lineage>
</organism>
<keyword evidence="3" id="KW-1185">Reference proteome</keyword>